<proteinExistence type="predicted"/>
<dbReference type="InterPro" id="IPR051599">
    <property type="entry name" value="Cell_Envelope_Assoc"/>
</dbReference>
<dbReference type="GO" id="GO:0000270">
    <property type="term" value="P:peptidoglycan metabolic process"/>
    <property type="evidence" value="ECO:0007669"/>
    <property type="project" value="TreeGrafter"/>
</dbReference>
<dbReference type="InterPro" id="IPR014729">
    <property type="entry name" value="Rossmann-like_a/b/a_fold"/>
</dbReference>
<dbReference type="AlphaFoldDB" id="A0A430A5C8"/>
<reference evidence="2 3" key="1">
    <citation type="submission" date="2017-05" db="EMBL/GenBank/DDBJ databases">
        <title>Vagococcus spp. assemblies.</title>
        <authorList>
            <person name="Gulvik C.A."/>
        </authorList>
    </citation>
    <scope>NUCLEOTIDE SEQUENCE [LARGE SCALE GENOMIC DNA]</scope>
    <source>
        <strain evidence="2 3">CCUG 41755</strain>
    </source>
</reference>
<feature type="domain" description="DUF218" evidence="1">
    <location>
        <begin position="44"/>
        <end position="179"/>
    </location>
</feature>
<evidence type="ECO:0000313" key="3">
    <source>
        <dbReference type="Proteomes" id="UP000287101"/>
    </source>
</evidence>
<dbReference type="PROSITE" id="PS51257">
    <property type="entry name" value="PROKAR_LIPOPROTEIN"/>
    <property type="match status" value="1"/>
</dbReference>
<dbReference type="EMBL" id="NGJY01000004">
    <property type="protein sequence ID" value="RSU02015.1"/>
    <property type="molecule type" value="Genomic_DNA"/>
</dbReference>
<dbReference type="InterPro" id="IPR003848">
    <property type="entry name" value="DUF218"/>
</dbReference>
<dbReference type="Pfam" id="PF02698">
    <property type="entry name" value="DUF218"/>
    <property type="match status" value="1"/>
</dbReference>
<keyword evidence="3" id="KW-1185">Reference proteome</keyword>
<protein>
    <recommendedName>
        <fullName evidence="1">DUF218 domain-containing protein</fullName>
    </recommendedName>
</protein>
<dbReference type="PANTHER" id="PTHR30336:SF4">
    <property type="entry name" value="ENVELOPE BIOGENESIS FACTOR ELYC"/>
    <property type="match status" value="1"/>
</dbReference>
<dbReference type="GO" id="GO:0043164">
    <property type="term" value="P:Gram-negative-bacterium-type cell wall biogenesis"/>
    <property type="evidence" value="ECO:0007669"/>
    <property type="project" value="TreeGrafter"/>
</dbReference>
<gene>
    <name evidence="2" type="ORF">CBF31_09635</name>
</gene>
<dbReference type="OrthoDB" id="9782395at2"/>
<dbReference type="Gene3D" id="3.40.50.620">
    <property type="entry name" value="HUPs"/>
    <property type="match status" value="1"/>
</dbReference>
<dbReference type="Proteomes" id="UP000287101">
    <property type="component" value="Unassembled WGS sequence"/>
</dbReference>
<evidence type="ECO:0000313" key="2">
    <source>
        <dbReference type="EMBL" id="RSU02015.1"/>
    </source>
</evidence>
<organism evidence="2 3">
    <name type="scientific">Vagococcus fessus</name>
    <dbReference type="NCBI Taxonomy" id="120370"/>
    <lineage>
        <taxon>Bacteria</taxon>
        <taxon>Bacillati</taxon>
        <taxon>Bacillota</taxon>
        <taxon>Bacilli</taxon>
        <taxon>Lactobacillales</taxon>
        <taxon>Enterococcaceae</taxon>
        <taxon>Vagococcus</taxon>
    </lineage>
</organism>
<evidence type="ECO:0000259" key="1">
    <source>
        <dbReference type="Pfam" id="PF02698"/>
    </source>
</evidence>
<name>A0A430A5C8_9ENTE</name>
<dbReference type="GO" id="GO:0005886">
    <property type="term" value="C:plasma membrane"/>
    <property type="evidence" value="ECO:0007669"/>
    <property type="project" value="TreeGrafter"/>
</dbReference>
<comment type="caution">
    <text evidence="2">The sequence shown here is derived from an EMBL/GenBank/DDBJ whole genome shotgun (WGS) entry which is preliminary data.</text>
</comment>
<dbReference type="CDD" id="cd06259">
    <property type="entry name" value="YdcF-like"/>
    <property type="match status" value="1"/>
</dbReference>
<dbReference type="PANTHER" id="PTHR30336">
    <property type="entry name" value="INNER MEMBRANE PROTEIN, PROBABLE PERMEASE"/>
    <property type="match status" value="1"/>
</dbReference>
<accession>A0A430A5C8</accession>
<dbReference type="RefSeq" id="WP_126832482.1">
    <property type="nucleotide sequence ID" value="NZ_CBCRYB010000005.1"/>
</dbReference>
<sequence length="195" mass="21527">MPTRKKSKWKWSLLSFILIGLLYSLFSLSLILSCKDETAPNNADTVIILGAKVKGKPAKPSSVLQERLDTAIHYLQNNPKATVIVSGGKGNDENESEARVMARYLVNHGIPSKKIIAEDESTNTMENLMNASHKTNLGKTVIVSNDFHIYRAKLLAKRLGIENIHGQAAPTPPSAKKISYAREILALGYAIPFEW</sequence>